<dbReference type="RefSeq" id="WP_057918764.1">
    <property type="nucleotide sequence ID" value="NZ_CP011129.1"/>
</dbReference>
<protein>
    <recommendedName>
        <fullName evidence="5">Transmembrane protein</fullName>
    </recommendedName>
</protein>
<gene>
    <name evidence="3" type="ORF">LA76x_3706</name>
</gene>
<keyword evidence="2" id="KW-0472">Membrane</keyword>
<keyword evidence="2" id="KW-1133">Transmembrane helix</keyword>
<dbReference type="Proteomes" id="UP000060787">
    <property type="component" value="Chromosome"/>
</dbReference>
<evidence type="ECO:0000313" key="4">
    <source>
        <dbReference type="Proteomes" id="UP000060787"/>
    </source>
</evidence>
<keyword evidence="4" id="KW-1185">Reference proteome</keyword>
<dbReference type="EMBL" id="CP011129">
    <property type="protein sequence ID" value="ALN81828.1"/>
    <property type="molecule type" value="Genomic_DNA"/>
</dbReference>
<proteinExistence type="predicted"/>
<sequence>MNPAPADPDPGAQARASVGRPARNDFRGTGRWLMWLAAAAAVAGYVTYRAILGEGSDGLGLLAATVFTITAAIAAPLGLIGVVLWLFGAARSKRLSGPGS</sequence>
<dbReference type="PATRIC" id="fig|84531.8.peg.3724"/>
<evidence type="ECO:0000256" key="2">
    <source>
        <dbReference type="SAM" id="Phobius"/>
    </source>
</evidence>
<feature type="region of interest" description="Disordered" evidence="1">
    <location>
        <begin position="1"/>
        <end position="23"/>
    </location>
</feature>
<evidence type="ECO:0000256" key="1">
    <source>
        <dbReference type="SAM" id="MobiDB-lite"/>
    </source>
</evidence>
<feature type="transmembrane region" description="Helical" evidence="2">
    <location>
        <begin position="58"/>
        <end position="87"/>
    </location>
</feature>
<dbReference type="KEGG" id="lab:LA76x_3706"/>
<dbReference type="STRING" id="84531.LA76x_3706"/>
<keyword evidence="2" id="KW-0812">Transmembrane</keyword>
<dbReference type="AlphaFoldDB" id="A0A0S2FEA3"/>
<organism evidence="3 4">
    <name type="scientific">Lysobacter antibioticus</name>
    <dbReference type="NCBI Taxonomy" id="84531"/>
    <lineage>
        <taxon>Bacteria</taxon>
        <taxon>Pseudomonadati</taxon>
        <taxon>Pseudomonadota</taxon>
        <taxon>Gammaproteobacteria</taxon>
        <taxon>Lysobacterales</taxon>
        <taxon>Lysobacteraceae</taxon>
        <taxon>Lysobacter</taxon>
    </lineage>
</organism>
<name>A0A0S2FEA3_LYSAN</name>
<reference evidence="3 4" key="1">
    <citation type="journal article" date="2015" name="BMC Genomics">
        <title>Comparative genomics and metabolic profiling of the genus Lysobacter.</title>
        <authorList>
            <person name="de Bruijn I."/>
            <person name="Cheng X."/>
            <person name="de Jager V."/>
            <person name="Exposito R.G."/>
            <person name="Watrous J."/>
            <person name="Patel N."/>
            <person name="Postma J."/>
            <person name="Dorrestein P.C."/>
            <person name="Kobayashi D."/>
            <person name="Raaijmakers J.M."/>
        </authorList>
    </citation>
    <scope>NUCLEOTIDE SEQUENCE [LARGE SCALE GENOMIC DNA]</scope>
    <source>
        <strain evidence="3 4">76</strain>
    </source>
</reference>
<feature type="transmembrane region" description="Helical" evidence="2">
    <location>
        <begin position="32"/>
        <end position="52"/>
    </location>
</feature>
<accession>A0A0S2FEA3</accession>
<evidence type="ECO:0008006" key="5">
    <source>
        <dbReference type="Google" id="ProtNLM"/>
    </source>
</evidence>
<evidence type="ECO:0000313" key="3">
    <source>
        <dbReference type="EMBL" id="ALN81828.1"/>
    </source>
</evidence>